<accession>A0ABN1XUB6</accession>
<dbReference type="InterPro" id="IPR000843">
    <property type="entry name" value="HTH_LacI"/>
</dbReference>
<evidence type="ECO:0000256" key="1">
    <source>
        <dbReference type="ARBA" id="ARBA00022491"/>
    </source>
</evidence>
<name>A0ABN1XUB6_9ACTN</name>
<dbReference type="InterPro" id="IPR046335">
    <property type="entry name" value="LacI/GalR-like_sensor"/>
</dbReference>
<keyword evidence="3 7" id="KW-0238">DNA-binding</keyword>
<keyword evidence="4" id="KW-0804">Transcription</keyword>
<dbReference type="CDD" id="cd06267">
    <property type="entry name" value="PBP1_LacI_sugar_binding-like"/>
    <property type="match status" value="1"/>
</dbReference>
<feature type="domain" description="HTH lacI-type" evidence="6">
    <location>
        <begin position="4"/>
        <end position="62"/>
    </location>
</feature>
<dbReference type="EMBL" id="BAAAKJ010000096">
    <property type="protein sequence ID" value="GAA1390423.1"/>
    <property type="molecule type" value="Genomic_DNA"/>
</dbReference>
<evidence type="ECO:0000256" key="2">
    <source>
        <dbReference type="ARBA" id="ARBA00023015"/>
    </source>
</evidence>
<evidence type="ECO:0000313" key="8">
    <source>
        <dbReference type="Proteomes" id="UP001499863"/>
    </source>
</evidence>
<keyword evidence="8" id="KW-1185">Reference proteome</keyword>
<evidence type="ECO:0000256" key="4">
    <source>
        <dbReference type="ARBA" id="ARBA00023163"/>
    </source>
</evidence>
<dbReference type="Gene3D" id="1.10.260.40">
    <property type="entry name" value="lambda repressor-like DNA-binding domains"/>
    <property type="match status" value="1"/>
</dbReference>
<protein>
    <submittedName>
        <fullName evidence="7">LacI family DNA-binding transcriptional regulator</fullName>
    </submittedName>
</protein>
<dbReference type="Gene3D" id="3.40.50.2300">
    <property type="match status" value="2"/>
</dbReference>
<sequence>MPRITQRDIARLAGVSQAVVSLVLNNRTDATTRIAPETRQRVLDVIRETGYAADPVARRMVRQLNQIIGVFTYESVFPSTSADFYYPFLRGIEECAEQLRCDLLLFTSAPVTDGRRKVFHENNRLRIADGCILLGRDIPHDELARLNRENYPFVAVGRRDDAGGPVPCVGADYAAATRKLVERARELGHREFAYVGAGEGAESADDRMSGFRAGTRGGGRHERTAGRSAGETLDALLAAGVTTAVVEGYADGVALIRAARERGVDVPGDLSVVVTGVPAESADADIASTGFRIPRREMGWQSVELLAALLEDRSTTTLKRLLPCHFVEGQTLGEPRRDRS</sequence>
<dbReference type="GO" id="GO:0003677">
    <property type="term" value="F:DNA binding"/>
    <property type="evidence" value="ECO:0007669"/>
    <property type="project" value="UniProtKB-KW"/>
</dbReference>
<proteinExistence type="predicted"/>
<dbReference type="SMART" id="SM00354">
    <property type="entry name" value="HTH_LACI"/>
    <property type="match status" value="1"/>
</dbReference>
<dbReference type="Pfam" id="PF13377">
    <property type="entry name" value="Peripla_BP_3"/>
    <property type="match status" value="1"/>
</dbReference>
<dbReference type="RefSeq" id="WP_344331388.1">
    <property type="nucleotide sequence ID" value="NZ_BAAAKJ010000096.1"/>
</dbReference>
<dbReference type="SUPFAM" id="SSF53822">
    <property type="entry name" value="Periplasmic binding protein-like I"/>
    <property type="match status" value="1"/>
</dbReference>
<keyword evidence="1" id="KW-0678">Repressor</keyword>
<evidence type="ECO:0000259" key="6">
    <source>
        <dbReference type="PROSITE" id="PS50932"/>
    </source>
</evidence>
<dbReference type="InterPro" id="IPR010982">
    <property type="entry name" value="Lambda_DNA-bd_dom_sf"/>
</dbReference>
<reference evidence="7 8" key="1">
    <citation type="journal article" date="2019" name="Int. J. Syst. Evol. Microbiol.">
        <title>The Global Catalogue of Microorganisms (GCM) 10K type strain sequencing project: providing services to taxonomists for standard genome sequencing and annotation.</title>
        <authorList>
            <consortium name="The Broad Institute Genomics Platform"/>
            <consortium name="The Broad Institute Genome Sequencing Center for Infectious Disease"/>
            <person name="Wu L."/>
            <person name="Ma J."/>
        </authorList>
    </citation>
    <scope>NUCLEOTIDE SEQUENCE [LARGE SCALE GENOMIC DNA]</scope>
    <source>
        <strain evidence="7 8">JCM 12393</strain>
    </source>
</reference>
<comment type="caution">
    <text evidence="7">The sequence shown here is derived from an EMBL/GenBank/DDBJ whole genome shotgun (WGS) entry which is preliminary data.</text>
</comment>
<dbReference type="SUPFAM" id="SSF47413">
    <property type="entry name" value="lambda repressor-like DNA-binding domains"/>
    <property type="match status" value="1"/>
</dbReference>
<dbReference type="CDD" id="cd01392">
    <property type="entry name" value="HTH_LacI"/>
    <property type="match status" value="1"/>
</dbReference>
<dbReference type="Proteomes" id="UP001499863">
    <property type="component" value="Unassembled WGS sequence"/>
</dbReference>
<dbReference type="PROSITE" id="PS50932">
    <property type="entry name" value="HTH_LACI_2"/>
    <property type="match status" value="1"/>
</dbReference>
<dbReference type="PANTHER" id="PTHR30146:SF148">
    <property type="entry name" value="HTH-TYPE TRANSCRIPTIONAL REPRESSOR PURR-RELATED"/>
    <property type="match status" value="1"/>
</dbReference>
<gene>
    <name evidence="7" type="ORF">GCM10009639_19210</name>
</gene>
<evidence type="ECO:0000256" key="5">
    <source>
        <dbReference type="SAM" id="MobiDB-lite"/>
    </source>
</evidence>
<evidence type="ECO:0000313" key="7">
    <source>
        <dbReference type="EMBL" id="GAA1390423.1"/>
    </source>
</evidence>
<dbReference type="PANTHER" id="PTHR30146">
    <property type="entry name" value="LACI-RELATED TRANSCRIPTIONAL REPRESSOR"/>
    <property type="match status" value="1"/>
</dbReference>
<dbReference type="InterPro" id="IPR028082">
    <property type="entry name" value="Peripla_BP_I"/>
</dbReference>
<organism evidence="7 8">
    <name type="scientific">Kitasatospora putterlickiae</name>
    <dbReference type="NCBI Taxonomy" id="221725"/>
    <lineage>
        <taxon>Bacteria</taxon>
        <taxon>Bacillati</taxon>
        <taxon>Actinomycetota</taxon>
        <taxon>Actinomycetes</taxon>
        <taxon>Kitasatosporales</taxon>
        <taxon>Streptomycetaceae</taxon>
        <taxon>Kitasatospora</taxon>
    </lineage>
</organism>
<evidence type="ECO:0000256" key="3">
    <source>
        <dbReference type="ARBA" id="ARBA00023125"/>
    </source>
</evidence>
<keyword evidence="2" id="KW-0805">Transcription regulation</keyword>
<feature type="region of interest" description="Disordered" evidence="5">
    <location>
        <begin position="205"/>
        <end position="225"/>
    </location>
</feature>
<dbReference type="Pfam" id="PF00356">
    <property type="entry name" value="LacI"/>
    <property type="match status" value="1"/>
</dbReference>